<dbReference type="EMBL" id="CAJNOG010000557">
    <property type="protein sequence ID" value="CAF1295157.1"/>
    <property type="molecule type" value="Genomic_DNA"/>
</dbReference>
<name>A0A815DL86_9BILA</name>
<gene>
    <name evidence="1" type="ORF">JYZ213_LOCUS31996</name>
    <name evidence="2" type="ORF">OXD698_LOCUS24032</name>
</gene>
<evidence type="ECO:0000313" key="3">
    <source>
        <dbReference type="Proteomes" id="UP000663845"/>
    </source>
</evidence>
<dbReference type="Proteomes" id="UP000663845">
    <property type="component" value="Unassembled WGS sequence"/>
</dbReference>
<evidence type="ECO:0000313" key="2">
    <source>
        <dbReference type="EMBL" id="CAF3902662.1"/>
    </source>
</evidence>
<dbReference type="AlphaFoldDB" id="A0A815DL86"/>
<comment type="caution">
    <text evidence="1">The sequence shown here is derived from an EMBL/GenBank/DDBJ whole genome shotgun (WGS) entry which is preliminary data.</text>
</comment>
<proteinExistence type="predicted"/>
<dbReference type="Proteomes" id="UP000663844">
    <property type="component" value="Unassembled WGS sequence"/>
</dbReference>
<organism evidence="1 3">
    <name type="scientific">Adineta steineri</name>
    <dbReference type="NCBI Taxonomy" id="433720"/>
    <lineage>
        <taxon>Eukaryota</taxon>
        <taxon>Metazoa</taxon>
        <taxon>Spiralia</taxon>
        <taxon>Gnathifera</taxon>
        <taxon>Rotifera</taxon>
        <taxon>Eurotatoria</taxon>
        <taxon>Bdelloidea</taxon>
        <taxon>Adinetida</taxon>
        <taxon>Adinetidae</taxon>
        <taxon>Adineta</taxon>
    </lineage>
</organism>
<evidence type="ECO:0000313" key="1">
    <source>
        <dbReference type="EMBL" id="CAF1295157.1"/>
    </source>
</evidence>
<sequence>MVDITSDCPFGTENSTICMATLQMDYENNSLSVIFDGLSQDSWNVSEGTRIITHNMHISFDTPKLKRIIQVYCFDNNSCVQDIRRIIGSIGMVQPSRIILLRGELQLKLYNSSNSTNLLCENNQNETIPCPNGFCQLIDDGKSGFTRNCIPKDSATFLPSILIGSSMVNDFEKRSPFMYICNQRMCNNLSMAQEIRGTLSQYGLLLPFFEQTIAELITTTPKSKSLIIKMLPHSMIGIQCILFILMTTFSQ</sequence>
<accession>A0A815DL86</accession>
<protein>
    <submittedName>
        <fullName evidence="1">Uncharacterized protein</fullName>
    </submittedName>
</protein>
<dbReference type="EMBL" id="CAJOAZ010002179">
    <property type="protein sequence ID" value="CAF3902662.1"/>
    <property type="molecule type" value="Genomic_DNA"/>
</dbReference>
<reference evidence="1" key="1">
    <citation type="submission" date="2021-02" db="EMBL/GenBank/DDBJ databases">
        <authorList>
            <person name="Nowell W R."/>
        </authorList>
    </citation>
    <scope>NUCLEOTIDE SEQUENCE</scope>
</reference>